<gene>
    <name evidence="2" type="ORF">OP10G_1385</name>
</gene>
<accession>A0A068NMF0</accession>
<dbReference type="STRING" id="661478.OP10G_1385"/>
<protein>
    <recommendedName>
        <fullName evidence="1">YdhG-like domain-containing protein</fullName>
    </recommendedName>
</protein>
<keyword evidence="3" id="KW-1185">Reference proteome</keyword>
<dbReference type="eggNOG" id="COG5649">
    <property type="taxonomic scope" value="Bacteria"/>
</dbReference>
<dbReference type="KEGG" id="fgi:OP10G_1385"/>
<evidence type="ECO:0000313" key="3">
    <source>
        <dbReference type="Proteomes" id="UP000027982"/>
    </source>
</evidence>
<dbReference type="SUPFAM" id="SSF159888">
    <property type="entry name" value="YdhG-like"/>
    <property type="match status" value="1"/>
</dbReference>
<dbReference type="Proteomes" id="UP000027982">
    <property type="component" value="Chromosome"/>
</dbReference>
<dbReference type="Gene3D" id="3.90.1150.200">
    <property type="match status" value="1"/>
</dbReference>
<name>A0A068NMF0_FIMGI</name>
<dbReference type="AlphaFoldDB" id="A0A068NMF0"/>
<reference evidence="2 3" key="1">
    <citation type="journal article" date="2014" name="PLoS ONE">
        <title>The first complete genome sequence of the class fimbriimonadia in the phylum armatimonadetes.</title>
        <authorList>
            <person name="Hu Z.Y."/>
            <person name="Wang Y.Z."/>
            <person name="Im W.T."/>
            <person name="Wang S.Y."/>
            <person name="Zhao G.P."/>
            <person name="Zheng H.J."/>
            <person name="Quan Z.X."/>
        </authorList>
    </citation>
    <scope>NUCLEOTIDE SEQUENCE [LARGE SCALE GENOMIC DNA]</scope>
    <source>
        <strain evidence="2">Gsoil 348</strain>
    </source>
</reference>
<sequence>MADWRGERIARIRELIKEVAPGVTEEWKWNTPVWSRNGMVCAAGAFKDHVKINFFKGGFPCRPERPL</sequence>
<dbReference type="InterPro" id="IPR014922">
    <property type="entry name" value="YdhG-like"/>
</dbReference>
<feature type="domain" description="YdhG-like" evidence="1">
    <location>
        <begin position="6"/>
        <end position="64"/>
    </location>
</feature>
<proteinExistence type="predicted"/>
<dbReference type="HOGENOM" id="CLU_2806151_0_0_0"/>
<evidence type="ECO:0000313" key="2">
    <source>
        <dbReference type="EMBL" id="AIE84753.1"/>
    </source>
</evidence>
<dbReference type="EMBL" id="CP007139">
    <property type="protein sequence ID" value="AIE84753.1"/>
    <property type="molecule type" value="Genomic_DNA"/>
</dbReference>
<evidence type="ECO:0000259" key="1">
    <source>
        <dbReference type="Pfam" id="PF08818"/>
    </source>
</evidence>
<organism evidence="2 3">
    <name type="scientific">Fimbriimonas ginsengisoli Gsoil 348</name>
    <dbReference type="NCBI Taxonomy" id="661478"/>
    <lineage>
        <taxon>Bacteria</taxon>
        <taxon>Bacillati</taxon>
        <taxon>Armatimonadota</taxon>
        <taxon>Fimbriimonadia</taxon>
        <taxon>Fimbriimonadales</taxon>
        <taxon>Fimbriimonadaceae</taxon>
        <taxon>Fimbriimonas</taxon>
    </lineage>
</organism>
<dbReference type="Pfam" id="PF08818">
    <property type="entry name" value="DUF1801"/>
    <property type="match status" value="1"/>
</dbReference>